<reference evidence="2" key="1">
    <citation type="submission" date="2020-06" db="EMBL/GenBank/DDBJ databases">
        <authorList>
            <consortium name="Plant Systems Biology data submission"/>
        </authorList>
    </citation>
    <scope>NUCLEOTIDE SEQUENCE</scope>
    <source>
        <strain evidence="2">D6</strain>
    </source>
</reference>
<sequence>MSTASIEYDDAATFGIVGNFPGDDELLAELQWCGDTFSKAENPKPPLARLVTLLDRLPLKGRNAVVRRYLAKSPHRDAIVRDLFEYCFQQDEDEDYGDKMQVDGEDDEEREEDEFVLIANPTSSSSGSTTEAADSAPPAAVAAAKPLNGNRFHIFQVVLVLMAASGPAGADLSRRYLNTTASTKYRPKILIQIVESFSPQDFSNEELWKHYQESPRSVQDAVVKACQRSKARPLFLQMVDQDQRRRTGETLRYPDLMYWCPSDYVAAQLEQLVNTPELNQFQLAHWGKHGSTYLEFLRRRMTNSGPDKLKRGGWWSYFYGRLDTASMQSDHVRALQLILQEFPSCYIFKSVNDKATTQYLQELSAKGGDEDVENFVDLVKRYHLPPALVETKLTKKERFEYVVAAFNDKDWDRFTQVKNLSTKKKKKGRSNHWGGRGGRGGRGGHFGGRGGGGGDANDNHSELLVPRHKLPYKDTFKAVGMDAFWARHIQSDSNNDLHQDKFFGHLAHKDLYQQAPLTERASILECWTDLHRRCKPSDLTEEQRKQYGRGGNKSTLEWMWKRWYASYGMLYQGSCWDFDGLSSEEPRQHKMPQKQVQHAQLVLQLALQALQEEGVPVLGCLSVTLVLKPVRELLNNIPCSRVAELKDDDPRKEIMMPLIQQGASIIVDHVLPLLSGSVQFDPAVENTYVNQESLNLFSTVLSEIGSRWQTNEQVTTAIMSLVLDVHLRAQTTQTAEGASFVVTAVASGDNDNSASSPPQKKSKKFAYFKADLHKDAQRKCRSLAMEFLRHQKDADALYAKKEMIQKVWDLLKNEQDSAAKKQDPTEWLQSCQQYCPKHLLEEEKPSLIAKSRAFVITTAKDNHRWKDALAPVAKQLQEFGWLELVLDLDDEEIPMNVKHSLLVDHAGFANEKVRQNLKDQTYAASGEERAEGLNEWLQQACATEQMSLIDEALAFAAGRVKNESGANRKTVFAWLEKNFASDIVVPSLHAKDLDVALVDRLCAAILSIQQNDLNRLDSVGRYVCFPRLPQRILGAVLAFDPTRVCLERRRRWIDCSIRLHWDLDVASNGDERSAYYSWPIPQLVLKSAVWISQEDLDVLYPPSKPSSSVRLAKLGTQLGHTHQLSWVVRKGFNKDNTFGPAQCVGLLVEAINSVWRDEIAVPALLVDGRFRENDQQIASAQRARLEGLFQLCGTVWEEVDFLASAFDNIFKDIESAPRSHVVEASALLDKIMQIHGESFGYYDGVTSCPRAVAYSPRLANACDKLFRVAVATQWIAISAPRWQSVYLERGSRVWTDVEVGDRAKNFVYNHSDGCEPDCWRLVVDKTGRIQREAEMAKELLDISTSALFLDCVQKVLFTRRQDVLARYLKEEVDPKGVFRGSEEQSLSENLFTAMDNIALLSCNSSVSKWYAKFALDKAGTSRADLESRVQAIHKFMSSPSTQHADVLAALQGDLDDAVREALINRVFSLDSPWHILGHLLSRKAIEKNDQRVTAALLGYVARHVHVDKVVRVVGLLLGKRRRKKLSFQLHKGAIRMLFDAGTPEAMALLRKEWDNELSDGVRALVIEKCMEAVVAGKTEGWEATVLSRVATDNSFEAEVKFVLLAPQRSNRAYGSIDIRKAAGVATDETLDLYRRKQPNPVYVNSSPVARKLSAILKELESSSTDETLSFLARLKKLALSDLFASDPVDDQEALDDMLLYLTTPPSSEDAVDHKTQAGFPCVAEMFGAAATRVLAAALGLSSEKMDLKDIKEKCAQLAAVIKLRGCVRSQLDKALDLPARHHLQRTLVLNSLQSLILGVQAYSLCQGMDAMLVMDPFKKDFELMSKDASLVSQICLPFLGGRL</sequence>
<evidence type="ECO:0000313" key="2">
    <source>
        <dbReference type="EMBL" id="CAB9517488.1"/>
    </source>
</evidence>
<evidence type="ECO:0000313" key="3">
    <source>
        <dbReference type="Proteomes" id="UP001153069"/>
    </source>
</evidence>
<name>A0A9N8EAY2_9STRA</name>
<keyword evidence="3" id="KW-1185">Reference proteome</keyword>
<protein>
    <submittedName>
        <fullName evidence="2">Uncharacterized protein</fullName>
    </submittedName>
</protein>
<feature type="compositionally biased region" description="Gly residues" evidence="1">
    <location>
        <begin position="434"/>
        <end position="455"/>
    </location>
</feature>
<feature type="compositionally biased region" description="Basic residues" evidence="1">
    <location>
        <begin position="421"/>
        <end position="430"/>
    </location>
</feature>
<gene>
    <name evidence="2" type="ORF">SEMRO_860_G212110.1</name>
</gene>
<comment type="caution">
    <text evidence="2">The sequence shown here is derived from an EMBL/GenBank/DDBJ whole genome shotgun (WGS) entry which is preliminary data.</text>
</comment>
<evidence type="ECO:0000256" key="1">
    <source>
        <dbReference type="SAM" id="MobiDB-lite"/>
    </source>
</evidence>
<feature type="region of interest" description="Disordered" evidence="1">
    <location>
        <begin position="421"/>
        <end position="461"/>
    </location>
</feature>
<accession>A0A9N8EAY2</accession>
<organism evidence="2 3">
    <name type="scientific">Seminavis robusta</name>
    <dbReference type="NCBI Taxonomy" id="568900"/>
    <lineage>
        <taxon>Eukaryota</taxon>
        <taxon>Sar</taxon>
        <taxon>Stramenopiles</taxon>
        <taxon>Ochrophyta</taxon>
        <taxon>Bacillariophyta</taxon>
        <taxon>Bacillariophyceae</taxon>
        <taxon>Bacillariophycidae</taxon>
        <taxon>Naviculales</taxon>
        <taxon>Naviculaceae</taxon>
        <taxon>Seminavis</taxon>
    </lineage>
</organism>
<proteinExistence type="predicted"/>
<dbReference type="EMBL" id="CAICTM010000859">
    <property type="protein sequence ID" value="CAB9517488.1"/>
    <property type="molecule type" value="Genomic_DNA"/>
</dbReference>
<dbReference type="Proteomes" id="UP001153069">
    <property type="component" value="Unassembled WGS sequence"/>
</dbReference>